<evidence type="ECO:0000313" key="2">
    <source>
        <dbReference type="EMBL" id="MDR7308423.1"/>
    </source>
</evidence>
<dbReference type="RefSeq" id="WP_310345717.1">
    <property type="nucleotide sequence ID" value="NZ_JAVDXO010000011.1"/>
</dbReference>
<sequence length="404" mass="42603">MSNLKLRVRNDQFGVTLIELMISIALGLGVLLAMSAVYVAAKQSFRFQETAGRLQEDATFALESISKDLRMAGFAGCRGVDGLIVSSVLTYYPQLSLSSASPDGINGPNPMATVFPSEAMVTMQPLSPSNFLRGFDGSTFPTTMFALAAQPITVGADSLFFSSGGANAVSLTSAQTFSDEVLTIGSDPFGWHNATANGGVYTMIVSDCAKSSIFAAKTAASGLQISHAAALGNTADTFPSNAMYGTDALVMPVEWSFYYIATRSGADTPSLYRVTFDGNARKNAEELVANVEGMRIHYGENLNGVDSATSSSCILSSGGATCVATLQADVWRTSAASVTNWSRVVAVRIGLMMVSDDSRANIDVTPASPTLLGLSYTLPTGALSTRLRKEFSTTVVLRNRVAPR</sequence>
<accession>A0ABU1ZSG0</accession>
<dbReference type="EMBL" id="JAVDXO010000011">
    <property type="protein sequence ID" value="MDR7308423.1"/>
    <property type="molecule type" value="Genomic_DNA"/>
</dbReference>
<reference evidence="2 3" key="1">
    <citation type="submission" date="2023-07" db="EMBL/GenBank/DDBJ databases">
        <title>Sorghum-associated microbial communities from plants grown in Nebraska, USA.</title>
        <authorList>
            <person name="Schachtman D."/>
        </authorList>
    </citation>
    <scope>NUCLEOTIDE SEQUENCE [LARGE SCALE GENOMIC DNA]</scope>
    <source>
        <strain evidence="2 3">BE308</strain>
    </source>
</reference>
<name>A0ABU1ZSG0_9BURK</name>
<keyword evidence="3" id="KW-1185">Reference proteome</keyword>
<dbReference type="InterPro" id="IPR032092">
    <property type="entry name" value="PilW"/>
</dbReference>
<gene>
    <name evidence="2" type="ORF">J2X15_003735</name>
</gene>
<keyword evidence="1" id="KW-1133">Transmembrane helix</keyword>
<evidence type="ECO:0000256" key="1">
    <source>
        <dbReference type="SAM" id="Phobius"/>
    </source>
</evidence>
<keyword evidence="1" id="KW-0472">Membrane</keyword>
<dbReference type="Proteomes" id="UP001268089">
    <property type="component" value="Unassembled WGS sequence"/>
</dbReference>
<keyword evidence="1" id="KW-0812">Transmembrane</keyword>
<dbReference type="Pfam" id="PF16074">
    <property type="entry name" value="PilW"/>
    <property type="match status" value="1"/>
</dbReference>
<protein>
    <submittedName>
        <fullName evidence="2">Type IV pilus assembly protein PilW</fullName>
    </submittedName>
</protein>
<proteinExistence type="predicted"/>
<organism evidence="2 3">
    <name type="scientific">Rhodoferax saidenbachensis</name>
    <dbReference type="NCBI Taxonomy" id="1484693"/>
    <lineage>
        <taxon>Bacteria</taxon>
        <taxon>Pseudomonadati</taxon>
        <taxon>Pseudomonadota</taxon>
        <taxon>Betaproteobacteria</taxon>
        <taxon>Burkholderiales</taxon>
        <taxon>Comamonadaceae</taxon>
        <taxon>Rhodoferax</taxon>
    </lineage>
</organism>
<evidence type="ECO:0000313" key="3">
    <source>
        <dbReference type="Proteomes" id="UP001268089"/>
    </source>
</evidence>
<comment type="caution">
    <text evidence="2">The sequence shown here is derived from an EMBL/GenBank/DDBJ whole genome shotgun (WGS) entry which is preliminary data.</text>
</comment>
<feature type="transmembrane region" description="Helical" evidence="1">
    <location>
        <begin position="20"/>
        <end position="41"/>
    </location>
</feature>